<dbReference type="PANTHER" id="PTHR46566:SF2">
    <property type="entry name" value="ATP-DEPENDENT 6-PHOSPHOFRUCTOKINASE ISOZYME 2"/>
    <property type="match status" value="1"/>
</dbReference>
<proteinExistence type="inferred from homology"/>
<feature type="domain" description="Carbohydrate kinase PfkB" evidence="7">
    <location>
        <begin position="21"/>
        <end position="299"/>
    </location>
</feature>
<sequence length="328" mass="35675">MTDKMKTIFTLTLSPTIDKSCTVDHVYAEHKLRCSEPVHEPGGGGINVSRAIKKLGGDSIAVYPKGGPTGELLNQLLNQEGISQYPIEVEHWSRENFIVVETTTNRQYRFGMPGAPLSEAEWMNCLNEIDSHAEKIDYLVASGSMPPGVPSDFYARLAKIGKRKNAKLVLDTSGDALKEAINEGIYLLKPNVKELSELIGSELKTINQQEEAALEIIKKHKIEIMVVSLGAFGAFIASKEGVNHISAPSAAKKSTVGAGDSMVAGIVLSLSRGWDHLDALKYGIACGTAATMNPGTELCKLEDVNMLYNWVNTVEKRGQPDQLNSTFK</sequence>
<dbReference type="Pfam" id="PF00294">
    <property type="entry name" value="PfkB"/>
    <property type="match status" value="1"/>
</dbReference>
<dbReference type="PIRSF" id="PIRSF000535">
    <property type="entry name" value="1PFK/6PFK/LacC"/>
    <property type="match status" value="1"/>
</dbReference>
<keyword evidence="4 8" id="KW-0418">Kinase</keyword>
<name>A0A098L9F0_9BACT</name>
<evidence type="ECO:0000259" key="7">
    <source>
        <dbReference type="Pfam" id="PF00294"/>
    </source>
</evidence>
<comment type="similarity">
    <text evidence="1">Belongs to the carbohydrate kinase PfkB family.</text>
</comment>
<dbReference type="GO" id="GO:0005524">
    <property type="term" value="F:ATP binding"/>
    <property type="evidence" value="ECO:0007669"/>
    <property type="project" value="UniProtKB-KW"/>
</dbReference>
<evidence type="ECO:0000256" key="6">
    <source>
        <dbReference type="PIRNR" id="PIRNR000535"/>
    </source>
</evidence>
<dbReference type="EMBL" id="BBLT01000001">
    <property type="protein sequence ID" value="GAL83546.1"/>
    <property type="molecule type" value="Genomic_DNA"/>
</dbReference>
<dbReference type="InterPro" id="IPR017583">
    <property type="entry name" value="Tagatose/fructose_Pkinase"/>
</dbReference>
<evidence type="ECO:0000256" key="3">
    <source>
        <dbReference type="ARBA" id="ARBA00022741"/>
    </source>
</evidence>
<dbReference type="PROSITE" id="PS00583">
    <property type="entry name" value="PFKB_KINASES_1"/>
    <property type="match status" value="1"/>
</dbReference>
<evidence type="ECO:0000313" key="9">
    <source>
        <dbReference type="Proteomes" id="UP000030185"/>
    </source>
</evidence>
<dbReference type="STRING" id="153721.MYP_773"/>
<evidence type="ECO:0000256" key="1">
    <source>
        <dbReference type="ARBA" id="ARBA00010688"/>
    </source>
</evidence>
<dbReference type="PANTHER" id="PTHR46566">
    <property type="entry name" value="1-PHOSPHOFRUCTOKINASE-RELATED"/>
    <property type="match status" value="1"/>
</dbReference>
<dbReference type="eggNOG" id="COG1105">
    <property type="taxonomic scope" value="Bacteria"/>
</dbReference>
<dbReference type="SUPFAM" id="SSF53613">
    <property type="entry name" value="Ribokinase-like"/>
    <property type="match status" value="1"/>
</dbReference>
<evidence type="ECO:0000256" key="2">
    <source>
        <dbReference type="ARBA" id="ARBA00022679"/>
    </source>
</evidence>
<accession>A0A098L9F0</accession>
<dbReference type="GO" id="GO:0005829">
    <property type="term" value="C:cytosol"/>
    <property type="evidence" value="ECO:0007669"/>
    <property type="project" value="TreeGrafter"/>
</dbReference>
<dbReference type="GO" id="GO:0003872">
    <property type="term" value="F:6-phosphofructokinase activity"/>
    <property type="evidence" value="ECO:0007669"/>
    <property type="project" value="TreeGrafter"/>
</dbReference>
<organism evidence="8 9">
    <name type="scientific">Sporocytophaga myxococcoides</name>
    <dbReference type="NCBI Taxonomy" id="153721"/>
    <lineage>
        <taxon>Bacteria</taxon>
        <taxon>Pseudomonadati</taxon>
        <taxon>Bacteroidota</taxon>
        <taxon>Cytophagia</taxon>
        <taxon>Cytophagales</taxon>
        <taxon>Cytophagaceae</taxon>
        <taxon>Sporocytophaga</taxon>
    </lineage>
</organism>
<dbReference type="InterPro" id="IPR011611">
    <property type="entry name" value="PfkB_dom"/>
</dbReference>
<dbReference type="NCBIfam" id="TIGR03168">
    <property type="entry name" value="1-PFK"/>
    <property type="match status" value="1"/>
</dbReference>
<dbReference type="PROSITE" id="PS00584">
    <property type="entry name" value="PFKB_KINASES_2"/>
    <property type="match status" value="1"/>
</dbReference>
<keyword evidence="2 6" id="KW-0808">Transferase</keyword>
<keyword evidence="5" id="KW-0067">ATP-binding</keyword>
<dbReference type="AlphaFoldDB" id="A0A098L9F0"/>
<dbReference type="CDD" id="cd01164">
    <property type="entry name" value="FruK_PfkB_like"/>
    <property type="match status" value="1"/>
</dbReference>
<evidence type="ECO:0000313" key="8">
    <source>
        <dbReference type="EMBL" id="GAL83546.1"/>
    </source>
</evidence>
<dbReference type="InterPro" id="IPR002173">
    <property type="entry name" value="Carboh/pur_kinase_PfkB_CS"/>
</dbReference>
<keyword evidence="3" id="KW-0547">Nucleotide-binding</keyword>
<comment type="caution">
    <text evidence="8">The sequence shown here is derived from an EMBL/GenBank/DDBJ whole genome shotgun (WGS) entry which is preliminary data.</text>
</comment>
<dbReference type="FunFam" id="3.40.1190.20:FF:000001">
    <property type="entry name" value="Phosphofructokinase"/>
    <property type="match status" value="1"/>
</dbReference>
<evidence type="ECO:0000256" key="5">
    <source>
        <dbReference type="ARBA" id="ARBA00022840"/>
    </source>
</evidence>
<protein>
    <submittedName>
        <fullName evidence="8">Phosphofructokinase</fullName>
    </submittedName>
</protein>
<reference evidence="8 9" key="1">
    <citation type="submission" date="2014-09" db="EMBL/GenBank/DDBJ databases">
        <title>Sporocytophaga myxococcoides PG-01 genome sequencing.</title>
        <authorList>
            <person name="Liu L."/>
            <person name="Gao P.J."/>
            <person name="Chen G.J."/>
            <person name="Wang L.S."/>
        </authorList>
    </citation>
    <scope>NUCLEOTIDE SEQUENCE [LARGE SCALE GENOMIC DNA]</scope>
    <source>
        <strain evidence="8 9">PG-01</strain>
    </source>
</reference>
<evidence type="ECO:0000256" key="4">
    <source>
        <dbReference type="ARBA" id="ARBA00022777"/>
    </source>
</evidence>
<keyword evidence="9" id="KW-1185">Reference proteome</keyword>
<gene>
    <name evidence="8" type="ORF">MYP_773</name>
</gene>
<dbReference type="Proteomes" id="UP000030185">
    <property type="component" value="Unassembled WGS sequence"/>
</dbReference>
<dbReference type="Gene3D" id="3.40.1190.20">
    <property type="match status" value="1"/>
</dbReference>
<dbReference type="InterPro" id="IPR029056">
    <property type="entry name" value="Ribokinase-like"/>
</dbReference>